<proteinExistence type="predicted"/>
<organism evidence="1">
    <name type="scientific">Rhizophagus irregularis (strain DAOM 181602 / DAOM 197198 / MUCL 43194)</name>
    <name type="common">Arbuscular mycorrhizal fungus</name>
    <name type="synonym">Glomus intraradices</name>
    <dbReference type="NCBI Taxonomy" id="747089"/>
    <lineage>
        <taxon>Eukaryota</taxon>
        <taxon>Fungi</taxon>
        <taxon>Fungi incertae sedis</taxon>
        <taxon>Mucoromycota</taxon>
        <taxon>Glomeromycotina</taxon>
        <taxon>Glomeromycetes</taxon>
        <taxon>Glomerales</taxon>
        <taxon>Glomeraceae</taxon>
        <taxon>Rhizophagus</taxon>
    </lineage>
</organism>
<sequence>NNLVEILRLNHLLKPQLLFIEMTICPQKSQCYIHEFTEQLTQEFTVKEITAVARLSDEDLTKIVYLRVKAFIPVDQNIPCQIEDFTKRQVIFLKGKFVACASWYSVCIVLHVSFCS</sequence>
<dbReference type="HOGENOM" id="CLU_169374_0_0_1"/>
<protein>
    <submittedName>
        <fullName evidence="1">Uncharacterized protein</fullName>
    </submittedName>
</protein>
<dbReference type="EMBL" id="KI291231">
    <property type="protein sequence ID" value="ESA06736.1"/>
    <property type="molecule type" value="Genomic_DNA"/>
</dbReference>
<gene>
    <name evidence="1" type="ORF">GLOINDRAFT_99137</name>
</gene>
<evidence type="ECO:0000313" key="1">
    <source>
        <dbReference type="EMBL" id="ESA06736.1"/>
    </source>
</evidence>
<dbReference type="AlphaFoldDB" id="U9TTQ4"/>
<reference evidence="1" key="1">
    <citation type="submission" date="2013-07" db="EMBL/GenBank/DDBJ databases">
        <title>The genome of an arbuscular mycorrhizal fungus provides insights into the evolution of the oldest plant symbiosis.</title>
        <authorList>
            <consortium name="DOE Joint Genome Institute"/>
            <person name="Tisserant E."/>
            <person name="Malbreil M."/>
            <person name="Kuo A."/>
            <person name="Kohler A."/>
            <person name="Symeonidi A."/>
            <person name="Balestrini R."/>
            <person name="Charron P."/>
            <person name="Duensing N."/>
            <person name="Frei-dit-Frey N."/>
            <person name="Gianinazzi-Pearson V."/>
            <person name="Gilbert B."/>
            <person name="Handa Y."/>
            <person name="Hijri M."/>
            <person name="Kaul R."/>
            <person name="Kawaguchi M."/>
            <person name="Krajinski F."/>
            <person name="Lammers P."/>
            <person name="Lapierre D."/>
            <person name="Masclaux F.G."/>
            <person name="Murat C."/>
            <person name="Morin E."/>
            <person name="Ndikumana S."/>
            <person name="Pagni M."/>
            <person name="Petitpierre D."/>
            <person name="Requena N."/>
            <person name="Rosikiewicz P."/>
            <person name="Riley R."/>
            <person name="Saito K."/>
            <person name="San Clemente H."/>
            <person name="Shapiro H."/>
            <person name="van Tuinen D."/>
            <person name="Becard G."/>
            <person name="Bonfante P."/>
            <person name="Paszkowski U."/>
            <person name="Shachar-Hill Y."/>
            <person name="Young J.P."/>
            <person name="Sanders I.R."/>
            <person name="Henrissat B."/>
            <person name="Rensing S.A."/>
            <person name="Grigoriev I.V."/>
            <person name="Corradi N."/>
            <person name="Roux C."/>
            <person name="Martin F."/>
        </authorList>
    </citation>
    <scope>NUCLEOTIDE SEQUENCE</scope>
    <source>
        <strain evidence="1">DAOM 197198</strain>
    </source>
</reference>
<name>U9TTQ4_RHIID</name>
<feature type="non-terminal residue" evidence="1">
    <location>
        <position position="1"/>
    </location>
</feature>
<accession>U9TTQ4</accession>